<dbReference type="NCBIfam" id="NF003705">
    <property type="entry name" value="PRK05322.1"/>
    <property type="match status" value="1"/>
</dbReference>
<proteinExistence type="inferred from homology"/>
<dbReference type="Pfam" id="PF00288">
    <property type="entry name" value="GHMP_kinases_N"/>
    <property type="match status" value="1"/>
</dbReference>
<dbReference type="PRINTS" id="PR00473">
    <property type="entry name" value="GALCTOKINASE"/>
</dbReference>
<protein>
    <recommendedName>
        <fullName evidence="11 12">Galactokinase</fullName>
        <ecNumber evidence="11 12">2.7.1.6</ecNumber>
    </recommendedName>
    <alternativeName>
        <fullName evidence="11">Galactose kinase</fullName>
    </alternativeName>
</protein>
<dbReference type="GO" id="GO:0000287">
    <property type="term" value="F:magnesium ion binding"/>
    <property type="evidence" value="ECO:0007669"/>
    <property type="project" value="UniProtKB-UniRule"/>
</dbReference>
<feature type="binding site" evidence="11">
    <location>
        <begin position="133"/>
        <end position="139"/>
    </location>
    <ligand>
        <name>ATP</name>
        <dbReference type="ChEBI" id="CHEBI:30616"/>
    </ligand>
</feature>
<dbReference type="PROSITE" id="PS00106">
    <property type="entry name" value="GALACTOKINASE"/>
    <property type="match status" value="1"/>
</dbReference>
<dbReference type="FunFam" id="3.30.70.890:FF:000001">
    <property type="entry name" value="Galactokinase"/>
    <property type="match status" value="1"/>
</dbReference>
<evidence type="ECO:0000256" key="11">
    <source>
        <dbReference type="HAMAP-Rule" id="MF_00246"/>
    </source>
</evidence>
<comment type="catalytic activity">
    <reaction evidence="11">
        <text>alpha-D-galactose + ATP = alpha-D-galactose 1-phosphate + ADP + H(+)</text>
        <dbReference type="Rhea" id="RHEA:13553"/>
        <dbReference type="ChEBI" id="CHEBI:15378"/>
        <dbReference type="ChEBI" id="CHEBI:28061"/>
        <dbReference type="ChEBI" id="CHEBI:30616"/>
        <dbReference type="ChEBI" id="CHEBI:58336"/>
        <dbReference type="ChEBI" id="CHEBI:456216"/>
        <dbReference type="EC" id="2.7.1.6"/>
    </reaction>
</comment>
<evidence type="ECO:0000256" key="9">
    <source>
        <dbReference type="ARBA" id="ARBA00023144"/>
    </source>
</evidence>
<evidence type="ECO:0000256" key="6">
    <source>
        <dbReference type="ARBA" id="ARBA00022777"/>
    </source>
</evidence>
<dbReference type="InterPro" id="IPR006203">
    <property type="entry name" value="GHMP_knse_ATP-bd_CS"/>
</dbReference>
<feature type="binding site" evidence="11">
    <location>
        <position position="76"/>
    </location>
    <ligand>
        <name>ATP</name>
        <dbReference type="ChEBI" id="CHEBI:30616"/>
    </ligand>
</feature>
<dbReference type="Gene3D" id="3.30.230.10">
    <property type="match status" value="1"/>
</dbReference>
<dbReference type="PIRSF" id="PIRSF000530">
    <property type="entry name" value="Galactokinase"/>
    <property type="match status" value="1"/>
</dbReference>
<feature type="binding site" evidence="11">
    <location>
        <position position="139"/>
    </location>
    <ligand>
        <name>Mg(2+)</name>
        <dbReference type="ChEBI" id="CHEBI:18420"/>
    </ligand>
</feature>
<dbReference type="InterPro" id="IPR019539">
    <property type="entry name" value="GalKase_N"/>
</dbReference>
<keyword evidence="8 11" id="KW-0460">Magnesium</keyword>
<evidence type="ECO:0000259" key="15">
    <source>
        <dbReference type="Pfam" id="PF10509"/>
    </source>
</evidence>
<evidence type="ECO:0000256" key="2">
    <source>
        <dbReference type="ARBA" id="ARBA00022490"/>
    </source>
</evidence>
<comment type="caution">
    <text evidence="16">The sequence shown here is derived from an EMBL/GenBank/DDBJ whole genome shotgun (WGS) entry which is preliminary data.</text>
</comment>
<evidence type="ECO:0000256" key="1">
    <source>
        <dbReference type="ARBA" id="ARBA00006566"/>
    </source>
</evidence>
<dbReference type="AlphaFoldDB" id="A0A017H7F6"/>
<comment type="subcellular location">
    <subcellularLocation>
        <location evidence="11">Cytoplasm</location>
    </subcellularLocation>
</comment>
<dbReference type="InterPro" id="IPR000705">
    <property type="entry name" value="Galactokinase"/>
</dbReference>
<keyword evidence="7 11" id="KW-0067">ATP-binding</keyword>
<dbReference type="PROSITE" id="PS00627">
    <property type="entry name" value="GHMP_KINASES_ATP"/>
    <property type="match status" value="1"/>
</dbReference>
<dbReference type="Proteomes" id="UP000031184">
    <property type="component" value="Unassembled WGS sequence"/>
</dbReference>
<dbReference type="InterPro" id="IPR014721">
    <property type="entry name" value="Ribsml_uS5_D2-typ_fold_subgr"/>
</dbReference>
<accession>A0A017H7F6</accession>
<comment type="pathway">
    <text evidence="11">Carbohydrate metabolism; galactose metabolism.</text>
</comment>
<feature type="site" description="Transition state stabilizer" evidence="11">
    <location>
        <position position="36"/>
    </location>
</feature>
<dbReference type="SUPFAM" id="SSF55060">
    <property type="entry name" value="GHMP Kinase, C-terminal domain"/>
    <property type="match status" value="1"/>
</dbReference>
<feature type="domain" description="GHMP kinase N-terminal" evidence="13">
    <location>
        <begin position="102"/>
        <end position="191"/>
    </location>
</feature>
<feature type="binding site" evidence="11">
    <location>
        <begin position="42"/>
        <end position="45"/>
    </location>
    <ligand>
        <name>substrate</name>
    </ligand>
</feature>
<feature type="binding site" evidence="11">
    <location>
        <position position="171"/>
    </location>
    <ligand>
        <name>Mg(2+)</name>
        <dbReference type="ChEBI" id="CHEBI:18420"/>
    </ligand>
</feature>
<keyword evidence="5 11" id="KW-0547">Nucleotide-binding</keyword>
<dbReference type="HAMAP" id="MF_00246">
    <property type="entry name" value="Galactokinase"/>
    <property type="match status" value="1"/>
</dbReference>
<gene>
    <name evidence="11" type="primary">galK</name>
    <name evidence="16" type="ORF">C095_04950</name>
</gene>
<keyword evidence="2 11" id="KW-0963">Cytoplasm</keyword>
<comment type="similarity">
    <text evidence="1 11">Belongs to the GHMP kinase family. GalK subfamily.</text>
</comment>
<dbReference type="InterPro" id="IPR019741">
    <property type="entry name" value="Galactokinase_CS"/>
</dbReference>
<dbReference type="Gene3D" id="3.30.70.890">
    <property type="entry name" value="GHMP kinase, C-terminal domain"/>
    <property type="match status" value="1"/>
</dbReference>
<dbReference type="PATRIC" id="fig|1226633.4.peg.1002"/>
<evidence type="ECO:0000256" key="12">
    <source>
        <dbReference type="NCBIfam" id="TIGR00131"/>
    </source>
</evidence>
<evidence type="ECO:0000256" key="5">
    <source>
        <dbReference type="ARBA" id="ARBA00022741"/>
    </source>
</evidence>
<dbReference type="UniPathway" id="UPA00214"/>
<dbReference type="OrthoDB" id="250531at2"/>
<comment type="function">
    <text evidence="11">Catalyzes the transfer of the gamma-phosphate of ATP to D-galactose to form alpha-D-galactose-1-phosphate (Gal-1-P).</text>
</comment>
<keyword evidence="9 11" id="KW-0299">Galactose metabolism</keyword>
<feature type="domain" description="Galactokinase N-terminal" evidence="15">
    <location>
        <begin position="29"/>
        <end position="65"/>
    </location>
</feature>
<dbReference type="InterPro" id="IPR022963">
    <property type="entry name" value="Galactokinase_bac"/>
</dbReference>
<dbReference type="PRINTS" id="PR00959">
    <property type="entry name" value="MEVGALKINASE"/>
</dbReference>
<dbReference type="InterPro" id="IPR036554">
    <property type="entry name" value="GHMP_kinase_C_sf"/>
</dbReference>
<evidence type="ECO:0000256" key="4">
    <source>
        <dbReference type="ARBA" id="ARBA00022723"/>
    </source>
</evidence>
<dbReference type="PANTHER" id="PTHR10457">
    <property type="entry name" value="MEVALONATE KINASE/GALACTOKINASE"/>
    <property type="match status" value="1"/>
</dbReference>
<keyword evidence="3 11" id="KW-0808">Transferase</keyword>
<sequence length="400" mass="44870">MVEQREAIIKRLCEEARRLFAADASETWEGYFSPGRVNLIGEHTDYNGGYVFPCALSFGTYAVLKRRKDKCCRMYSNNFKELGMFEISLENIVYEEKDAWTNYPKGVIKMFQDMGVNTSFGFDILLEGNIPNGAGLSSSASIELLIAEIVKDLYQVDIDRISMVKLCQRSENVFNKVNCGIMDQFAIGMGKKDHAILLDCNNLDYQYVPLVLEEASIVIANTNKKRGLADSKYNERRASCEAAVADLQRAGLSIQYLGELSVKEFEEKKALIQGEEKRKRARHAVTENERTKAAVEKLNQKDVIAFGKLMNESHLSLRDDYEVTGFELDSLVEAAWEEEGCLGSRMTGAGFGGCTVSIVTNREVEHFIQNVGKKYTAKTGLQADFYIAKIGDGTRKLGDF</sequence>
<evidence type="ECO:0000256" key="7">
    <source>
        <dbReference type="ARBA" id="ARBA00022840"/>
    </source>
</evidence>
<dbReference type="PANTHER" id="PTHR10457:SF7">
    <property type="entry name" value="GALACTOKINASE-RELATED"/>
    <property type="match status" value="1"/>
</dbReference>
<name>A0A017H7F6_9FUSO</name>
<dbReference type="FunFam" id="3.30.230.10:FF:000017">
    <property type="entry name" value="Galactokinase"/>
    <property type="match status" value="1"/>
</dbReference>
<keyword evidence="4 11" id="KW-0479">Metal-binding</keyword>
<dbReference type="Pfam" id="PF10509">
    <property type="entry name" value="GalKase_gal_bdg"/>
    <property type="match status" value="1"/>
</dbReference>
<dbReference type="GO" id="GO:0006012">
    <property type="term" value="P:galactose metabolic process"/>
    <property type="evidence" value="ECO:0007669"/>
    <property type="project" value="UniProtKB-UniRule"/>
</dbReference>
<dbReference type="InterPro" id="IPR013750">
    <property type="entry name" value="GHMP_kinase_C_dom"/>
</dbReference>
<dbReference type="InterPro" id="IPR020568">
    <property type="entry name" value="Ribosomal_Su5_D2-typ_SF"/>
</dbReference>
<evidence type="ECO:0000313" key="17">
    <source>
        <dbReference type="Proteomes" id="UP000031184"/>
    </source>
</evidence>
<evidence type="ECO:0000259" key="14">
    <source>
        <dbReference type="Pfam" id="PF08544"/>
    </source>
</evidence>
<dbReference type="SUPFAM" id="SSF54211">
    <property type="entry name" value="Ribosomal protein S5 domain 2-like"/>
    <property type="match status" value="1"/>
</dbReference>
<evidence type="ECO:0000256" key="3">
    <source>
        <dbReference type="ARBA" id="ARBA00022679"/>
    </source>
</evidence>
<dbReference type="GO" id="GO:0005829">
    <property type="term" value="C:cytosol"/>
    <property type="evidence" value="ECO:0007669"/>
    <property type="project" value="TreeGrafter"/>
</dbReference>
<dbReference type="InterPro" id="IPR006206">
    <property type="entry name" value="Mevalonate/galactokinase"/>
</dbReference>
<dbReference type="InterPro" id="IPR006204">
    <property type="entry name" value="GHMP_kinase_N_dom"/>
</dbReference>
<dbReference type="EMBL" id="AUZI01000012">
    <property type="protein sequence ID" value="KID49500.1"/>
    <property type="molecule type" value="Genomic_DNA"/>
</dbReference>
<evidence type="ECO:0000256" key="10">
    <source>
        <dbReference type="ARBA" id="ARBA00023277"/>
    </source>
</evidence>
<reference evidence="16 17" key="1">
    <citation type="submission" date="2013-08" db="EMBL/GenBank/DDBJ databases">
        <title>An opportunistic ruminal bacterium that causes liver abscesses in cattle.</title>
        <authorList>
            <person name="Benahmed F.H."/>
            <person name="Rasmussen M."/>
            <person name="Harbottle H."/>
            <person name="Soppet D."/>
            <person name="Nagaraja T.G."/>
            <person name="Davidson M."/>
        </authorList>
    </citation>
    <scope>NUCLEOTIDE SEQUENCE [LARGE SCALE GENOMIC DNA]</scope>
    <source>
        <strain evidence="16 17">B35</strain>
    </source>
</reference>
<feature type="active site" description="Proton acceptor" evidence="11">
    <location>
        <position position="183"/>
    </location>
</feature>
<dbReference type="Pfam" id="PF08544">
    <property type="entry name" value="GHMP_kinases_C"/>
    <property type="match status" value="1"/>
</dbReference>
<dbReference type="GO" id="GO:0005524">
    <property type="term" value="F:ATP binding"/>
    <property type="evidence" value="ECO:0007669"/>
    <property type="project" value="UniProtKB-UniRule"/>
</dbReference>
<dbReference type="GO" id="GO:0004335">
    <property type="term" value="F:galactokinase activity"/>
    <property type="evidence" value="ECO:0007669"/>
    <property type="project" value="UniProtKB-UniRule"/>
</dbReference>
<keyword evidence="6 11" id="KW-0418">Kinase</keyword>
<dbReference type="EC" id="2.7.1.6" evidence="11 12"/>
<organism evidence="16 17">
    <name type="scientific">Fusobacterium necrophorum subsp. funduliforme B35</name>
    <dbReference type="NCBI Taxonomy" id="1226633"/>
    <lineage>
        <taxon>Bacteria</taxon>
        <taxon>Fusobacteriati</taxon>
        <taxon>Fusobacteriota</taxon>
        <taxon>Fusobacteriia</taxon>
        <taxon>Fusobacteriales</taxon>
        <taxon>Fusobacteriaceae</taxon>
        <taxon>Fusobacterium</taxon>
    </lineage>
</organism>
<evidence type="ECO:0000313" key="16">
    <source>
        <dbReference type="EMBL" id="KID49500.1"/>
    </source>
</evidence>
<dbReference type="NCBIfam" id="TIGR00131">
    <property type="entry name" value="gal_kin"/>
    <property type="match status" value="1"/>
</dbReference>
<feature type="domain" description="GHMP kinase C-terminal" evidence="14">
    <location>
        <begin position="295"/>
        <end position="375"/>
    </location>
</feature>
<keyword evidence="10 11" id="KW-0119">Carbohydrate metabolism</keyword>
<evidence type="ECO:0000256" key="8">
    <source>
        <dbReference type="ARBA" id="ARBA00022842"/>
    </source>
</evidence>
<feature type="binding site" evidence="11">
    <location>
        <position position="233"/>
    </location>
    <ligand>
        <name>substrate</name>
    </ligand>
</feature>
<evidence type="ECO:0000259" key="13">
    <source>
        <dbReference type="Pfam" id="PF00288"/>
    </source>
</evidence>